<dbReference type="SUPFAM" id="SSF51182">
    <property type="entry name" value="RmlC-like cupins"/>
    <property type="match status" value="1"/>
</dbReference>
<comment type="catalytic activity">
    <reaction evidence="1 7">
        <text>dTDP-4-dehydro-6-deoxy-alpha-D-glucose = dTDP-4-dehydro-beta-L-rhamnose</text>
        <dbReference type="Rhea" id="RHEA:16969"/>
        <dbReference type="ChEBI" id="CHEBI:57649"/>
        <dbReference type="ChEBI" id="CHEBI:62830"/>
        <dbReference type="EC" id="5.1.3.13"/>
    </reaction>
</comment>
<dbReference type="GO" id="GO:0005829">
    <property type="term" value="C:cytosol"/>
    <property type="evidence" value="ECO:0007669"/>
    <property type="project" value="TreeGrafter"/>
</dbReference>
<comment type="subunit">
    <text evidence="7">Homodimer.</text>
</comment>
<keyword evidence="10" id="KW-1185">Reference proteome</keyword>
<evidence type="ECO:0000313" key="8">
    <source>
        <dbReference type="EMBL" id="GLK54050.1"/>
    </source>
</evidence>
<dbReference type="GO" id="GO:0000271">
    <property type="term" value="P:polysaccharide biosynthetic process"/>
    <property type="evidence" value="ECO:0007669"/>
    <property type="project" value="TreeGrafter"/>
</dbReference>
<feature type="active site" description="Proton donor" evidence="5">
    <location>
        <position position="133"/>
    </location>
</feature>
<evidence type="ECO:0000256" key="4">
    <source>
        <dbReference type="ARBA" id="ARBA00019595"/>
    </source>
</evidence>
<evidence type="ECO:0000256" key="7">
    <source>
        <dbReference type="RuleBase" id="RU364069"/>
    </source>
</evidence>
<dbReference type="PANTHER" id="PTHR21047">
    <property type="entry name" value="DTDP-6-DEOXY-D-GLUCOSE-3,5 EPIMERASE"/>
    <property type="match status" value="1"/>
</dbReference>
<dbReference type="NCBIfam" id="TIGR01221">
    <property type="entry name" value="rmlC"/>
    <property type="match status" value="1"/>
</dbReference>
<comment type="pathway">
    <text evidence="7">Carbohydrate biosynthesis; dTDP-L-rhamnose biosynthesis.</text>
</comment>
<gene>
    <name evidence="8" type="primary">rfbC</name>
    <name evidence="8" type="ORF">GCM10008170_00690</name>
    <name evidence="9" type="ORF">JOD31_001217</name>
</gene>
<dbReference type="Proteomes" id="UP000758856">
    <property type="component" value="Unassembled WGS sequence"/>
</dbReference>
<dbReference type="EMBL" id="BSFF01000001">
    <property type="protein sequence ID" value="GLK54050.1"/>
    <property type="molecule type" value="Genomic_DNA"/>
</dbReference>
<comment type="function">
    <text evidence="2 7">Catalyzes the epimerization of the C3' and C5'positions of dTDP-6-deoxy-D-xylo-4-hexulose, forming dTDP-6-deoxy-L-lyxo-4-hexulose.</text>
</comment>
<sequence>MRVERTDIAGLLIIAPPEFRDDRGVLSETWSKRRLAEAGVELPEFVQDNRSLSTRRWTLRGMHYQAPPHAQGKLVRCGRGRFFDVAVDVRTSSATYGRSFGLELSADNGLQLYIPEGFLHGLLTLEDDTEALYKCTADYAPETQGAVRWDSCGVDWPAPAGIEPIASARDAEAQPLAAFVSPFA</sequence>
<organism evidence="8 11">
    <name type="scientific">Methylopila capsulata</name>
    <dbReference type="NCBI Taxonomy" id="61654"/>
    <lineage>
        <taxon>Bacteria</taxon>
        <taxon>Pseudomonadati</taxon>
        <taxon>Pseudomonadota</taxon>
        <taxon>Alphaproteobacteria</taxon>
        <taxon>Hyphomicrobiales</taxon>
        <taxon>Methylopilaceae</taxon>
        <taxon>Methylopila</taxon>
    </lineage>
</organism>
<dbReference type="GO" id="GO:0019305">
    <property type="term" value="P:dTDP-rhamnose biosynthetic process"/>
    <property type="evidence" value="ECO:0007669"/>
    <property type="project" value="UniProtKB-UniRule"/>
</dbReference>
<reference evidence="8" key="3">
    <citation type="submission" date="2023-01" db="EMBL/GenBank/DDBJ databases">
        <authorList>
            <person name="Sun Q."/>
            <person name="Evtushenko L."/>
        </authorList>
    </citation>
    <scope>NUCLEOTIDE SEQUENCE</scope>
    <source>
        <strain evidence="8">VKM B-1606</strain>
    </source>
</reference>
<evidence type="ECO:0000313" key="11">
    <source>
        <dbReference type="Proteomes" id="UP001143400"/>
    </source>
</evidence>
<evidence type="ECO:0000256" key="6">
    <source>
        <dbReference type="PIRSR" id="PIRSR600888-3"/>
    </source>
</evidence>
<keyword evidence="7 9" id="KW-0413">Isomerase</keyword>
<dbReference type="Pfam" id="PF00908">
    <property type="entry name" value="dTDP_sugar_isom"/>
    <property type="match status" value="1"/>
</dbReference>
<feature type="site" description="Participates in a stacking interaction with the thymidine ring of dTDP-4-oxo-6-deoxyglucose" evidence="6">
    <location>
        <position position="139"/>
    </location>
</feature>
<dbReference type="InterPro" id="IPR011051">
    <property type="entry name" value="RmlC_Cupin_sf"/>
</dbReference>
<dbReference type="Proteomes" id="UP001143400">
    <property type="component" value="Unassembled WGS sequence"/>
</dbReference>
<reference evidence="8" key="1">
    <citation type="journal article" date="2014" name="Int. J. Syst. Evol. Microbiol.">
        <title>Complete genome sequence of Corynebacterium casei LMG S-19264T (=DSM 44701T), isolated from a smear-ripened cheese.</title>
        <authorList>
            <consortium name="US DOE Joint Genome Institute (JGI-PGF)"/>
            <person name="Walter F."/>
            <person name="Albersmeier A."/>
            <person name="Kalinowski J."/>
            <person name="Ruckert C."/>
        </authorList>
    </citation>
    <scope>NUCLEOTIDE SEQUENCE</scope>
    <source>
        <strain evidence="8">VKM B-1606</strain>
    </source>
</reference>
<dbReference type="Gene3D" id="2.60.120.10">
    <property type="entry name" value="Jelly Rolls"/>
    <property type="match status" value="1"/>
</dbReference>
<dbReference type="CDD" id="cd00438">
    <property type="entry name" value="cupin_RmlC"/>
    <property type="match status" value="1"/>
</dbReference>
<dbReference type="AlphaFoldDB" id="A0A9W6IRK8"/>
<dbReference type="GO" id="GO:0008830">
    <property type="term" value="F:dTDP-4-dehydrorhamnose 3,5-epimerase activity"/>
    <property type="evidence" value="ECO:0007669"/>
    <property type="project" value="UniProtKB-UniRule"/>
</dbReference>
<evidence type="ECO:0000256" key="3">
    <source>
        <dbReference type="ARBA" id="ARBA00012098"/>
    </source>
</evidence>
<reference evidence="9 10" key="2">
    <citation type="submission" date="2021-01" db="EMBL/GenBank/DDBJ databases">
        <title>Genomic Encyclopedia of Type Strains, Phase IV (KMG-IV): sequencing the most valuable type-strain genomes for metagenomic binning, comparative biology and taxonomic classification.</title>
        <authorList>
            <person name="Goeker M."/>
        </authorList>
    </citation>
    <scope>NUCLEOTIDE SEQUENCE [LARGE SCALE GENOMIC DNA]</scope>
    <source>
        <strain evidence="9 10">DSM 6130</strain>
    </source>
</reference>
<evidence type="ECO:0000313" key="10">
    <source>
        <dbReference type="Proteomes" id="UP000758856"/>
    </source>
</evidence>
<comment type="caution">
    <text evidence="8">The sequence shown here is derived from an EMBL/GenBank/DDBJ whole genome shotgun (WGS) entry which is preliminary data.</text>
</comment>
<dbReference type="EMBL" id="JAFBCY010000002">
    <property type="protein sequence ID" value="MBM7850992.1"/>
    <property type="molecule type" value="Genomic_DNA"/>
</dbReference>
<proteinExistence type="inferred from homology"/>
<dbReference type="InterPro" id="IPR000888">
    <property type="entry name" value="RmlC-like"/>
</dbReference>
<accession>A0A9W6IRK8</accession>
<evidence type="ECO:0000313" key="9">
    <source>
        <dbReference type="EMBL" id="MBM7850992.1"/>
    </source>
</evidence>
<evidence type="ECO:0000256" key="2">
    <source>
        <dbReference type="ARBA" id="ARBA00001997"/>
    </source>
</evidence>
<dbReference type="RefSeq" id="WP_204949422.1">
    <property type="nucleotide sequence ID" value="NZ_BSFF01000001.1"/>
</dbReference>
<dbReference type="EC" id="5.1.3.13" evidence="3 7"/>
<protein>
    <recommendedName>
        <fullName evidence="4 7">dTDP-4-dehydrorhamnose 3,5-epimerase</fullName>
        <ecNumber evidence="3 7">5.1.3.13</ecNumber>
    </recommendedName>
    <alternativeName>
        <fullName evidence="7">Thymidine diphospho-4-keto-rhamnose 3,5-epimerase</fullName>
    </alternativeName>
</protein>
<evidence type="ECO:0000256" key="5">
    <source>
        <dbReference type="PIRSR" id="PIRSR600888-1"/>
    </source>
</evidence>
<dbReference type="PANTHER" id="PTHR21047:SF2">
    <property type="entry name" value="THYMIDINE DIPHOSPHO-4-KETO-RHAMNOSE 3,5-EPIMERASE"/>
    <property type="match status" value="1"/>
</dbReference>
<dbReference type="InterPro" id="IPR014710">
    <property type="entry name" value="RmlC-like_jellyroll"/>
</dbReference>
<name>A0A9W6IRK8_9HYPH</name>
<feature type="active site" description="Proton acceptor" evidence="5">
    <location>
        <position position="63"/>
    </location>
</feature>
<evidence type="ECO:0000256" key="1">
    <source>
        <dbReference type="ARBA" id="ARBA00001298"/>
    </source>
</evidence>
<comment type="similarity">
    <text evidence="7">Belongs to the dTDP-4-dehydrorhamnose 3,5-epimerase family.</text>
</comment>